<dbReference type="AlphaFoldDB" id="A0A951J0J9"/>
<keyword evidence="1" id="KW-0808">Transferase</keyword>
<protein>
    <submittedName>
        <fullName evidence="3">GNAT family N-acetyltransferase</fullName>
    </submittedName>
</protein>
<dbReference type="PROSITE" id="PS51186">
    <property type="entry name" value="GNAT"/>
    <property type="match status" value="1"/>
</dbReference>
<dbReference type="CDD" id="cd04301">
    <property type="entry name" value="NAT_SF"/>
    <property type="match status" value="1"/>
</dbReference>
<accession>A0A951J0J9</accession>
<evidence type="ECO:0000259" key="2">
    <source>
        <dbReference type="PROSITE" id="PS51186"/>
    </source>
</evidence>
<evidence type="ECO:0000313" key="4">
    <source>
        <dbReference type="Proteomes" id="UP000727490"/>
    </source>
</evidence>
<reference evidence="3 4" key="1">
    <citation type="journal article" date="2020" name="Syst. Appl. Microbiol.">
        <title>Arthrospiribacter ruber gen. nov., sp. nov., a novel bacterium isolated from Arthrospira cultures.</title>
        <authorList>
            <person name="Waleron M."/>
            <person name="Misztak A."/>
            <person name="Waleron M.M."/>
            <person name="Furmaniak M."/>
            <person name="Mrozik A."/>
            <person name="Waleron K."/>
        </authorList>
    </citation>
    <scope>NUCLEOTIDE SEQUENCE [LARGE SCALE GENOMIC DNA]</scope>
    <source>
        <strain evidence="3 4">DPMB0001</strain>
    </source>
</reference>
<dbReference type="PANTHER" id="PTHR13947">
    <property type="entry name" value="GNAT FAMILY N-ACETYLTRANSFERASE"/>
    <property type="match status" value="1"/>
</dbReference>
<keyword evidence="4" id="KW-1185">Reference proteome</keyword>
<dbReference type="InterPro" id="IPR050769">
    <property type="entry name" value="NAT_camello-type"/>
</dbReference>
<comment type="caution">
    <text evidence="3">The sequence shown here is derived from an EMBL/GenBank/DDBJ whole genome shotgun (WGS) entry which is preliminary data.</text>
</comment>
<proteinExistence type="predicted"/>
<gene>
    <name evidence="3" type="ORF">EGN73_13090</name>
</gene>
<feature type="domain" description="N-acetyltransferase" evidence="2">
    <location>
        <begin position="4"/>
        <end position="153"/>
    </location>
</feature>
<organism evidence="3 4">
    <name type="scientific">Arthrospiribacter ruber</name>
    <dbReference type="NCBI Taxonomy" id="2487934"/>
    <lineage>
        <taxon>Bacteria</taxon>
        <taxon>Pseudomonadati</taxon>
        <taxon>Bacteroidota</taxon>
        <taxon>Cytophagia</taxon>
        <taxon>Cytophagales</taxon>
        <taxon>Cyclobacteriaceae</taxon>
        <taxon>Arthrospiribacter</taxon>
    </lineage>
</organism>
<dbReference type="InterPro" id="IPR000182">
    <property type="entry name" value="GNAT_dom"/>
</dbReference>
<dbReference type="Proteomes" id="UP000727490">
    <property type="component" value="Unassembled WGS sequence"/>
</dbReference>
<dbReference type="PANTHER" id="PTHR13947:SF37">
    <property type="entry name" value="LD18367P"/>
    <property type="match status" value="1"/>
</dbReference>
<dbReference type="RefSeq" id="WP_219290542.1">
    <property type="nucleotide sequence ID" value="NZ_RPHB01000006.1"/>
</dbReference>
<name>A0A951J0J9_9BACT</name>
<dbReference type="GO" id="GO:0008080">
    <property type="term" value="F:N-acetyltransferase activity"/>
    <property type="evidence" value="ECO:0007669"/>
    <property type="project" value="InterPro"/>
</dbReference>
<dbReference type="EMBL" id="RPHB01000006">
    <property type="protein sequence ID" value="MBW3468738.1"/>
    <property type="molecule type" value="Genomic_DNA"/>
</dbReference>
<sequence length="153" mass="17186">MQHIQILEYSPELQPYFEQINKQWVTAFFELEEFDRKQLEHPEETIIAPGGAVIFASDAGKVVGTVALSKVSNDVYEMIKMGVSPEERGKKIGEFLGLGILKKAKAMGGRKVILYSSSKLVPALSLYKKLGFREVPKECGKYGRCDIKMEIDL</sequence>
<evidence type="ECO:0000256" key="1">
    <source>
        <dbReference type="ARBA" id="ARBA00022679"/>
    </source>
</evidence>
<evidence type="ECO:0000313" key="3">
    <source>
        <dbReference type="EMBL" id="MBW3468738.1"/>
    </source>
</evidence>
<dbReference type="Pfam" id="PF00583">
    <property type="entry name" value="Acetyltransf_1"/>
    <property type="match status" value="1"/>
</dbReference>